<dbReference type="Proteomes" id="UP000518266">
    <property type="component" value="Unassembled WGS sequence"/>
</dbReference>
<gene>
    <name evidence="2" type="ORF">F7725_017632</name>
</gene>
<keyword evidence="3" id="KW-1185">Reference proteome</keyword>
<sequence>MYASTGGAAKNKKKKKSTKKKAIVIEEPPKASQDSSSPEHNVDDGSLTDPEFNTGTPKATFDFFSQQQQQLHEHHKQQHGQGGACGVSRRQSEAAKEGMATAKQRLGKILKIHRNGKLLL</sequence>
<feature type="region of interest" description="Disordered" evidence="1">
    <location>
        <begin position="1"/>
        <end position="101"/>
    </location>
</feature>
<proteinExistence type="predicted"/>
<dbReference type="EMBL" id="JAAKFY010000006">
    <property type="protein sequence ID" value="KAF3856909.1"/>
    <property type="molecule type" value="Genomic_DNA"/>
</dbReference>
<evidence type="ECO:0000256" key="1">
    <source>
        <dbReference type="SAM" id="MobiDB-lite"/>
    </source>
</evidence>
<name>A0A7J5Z729_DISMA</name>
<evidence type="ECO:0000313" key="2">
    <source>
        <dbReference type="EMBL" id="KAF3856909.1"/>
    </source>
</evidence>
<comment type="caution">
    <text evidence="2">The sequence shown here is derived from an EMBL/GenBank/DDBJ whole genome shotgun (WGS) entry which is preliminary data.</text>
</comment>
<evidence type="ECO:0000313" key="3">
    <source>
        <dbReference type="Proteomes" id="UP000518266"/>
    </source>
</evidence>
<feature type="compositionally biased region" description="Basic residues" evidence="1">
    <location>
        <begin position="10"/>
        <end position="22"/>
    </location>
</feature>
<protein>
    <submittedName>
        <fullName evidence="2">Uncharacterized protein</fullName>
    </submittedName>
</protein>
<dbReference type="AlphaFoldDB" id="A0A7J5Z729"/>
<dbReference type="OrthoDB" id="5876800at2759"/>
<reference evidence="2 3" key="1">
    <citation type="submission" date="2020-03" db="EMBL/GenBank/DDBJ databases">
        <title>Dissostichus mawsoni Genome sequencing and assembly.</title>
        <authorList>
            <person name="Park H."/>
        </authorList>
    </citation>
    <scope>NUCLEOTIDE SEQUENCE [LARGE SCALE GENOMIC DNA]</scope>
    <source>
        <strain evidence="2">DM0001</strain>
        <tissue evidence="2">Muscle</tissue>
    </source>
</reference>
<accession>A0A7J5Z729</accession>
<organism evidence="2 3">
    <name type="scientific">Dissostichus mawsoni</name>
    <name type="common">Antarctic cod</name>
    <dbReference type="NCBI Taxonomy" id="36200"/>
    <lineage>
        <taxon>Eukaryota</taxon>
        <taxon>Metazoa</taxon>
        <taxon>Chordata</taxon>
        <taxon>Craniata</taxon>
        <taxon>Vertebrata</taxon>
        <taxon>Euteleostomi</taxon>
        <taxon>Actinopterygii</taxon>
        <taxon>Neopterygii</taxon>
        <taxon>Teleostei</taxon>
        <taxon>Neoteleostei</taxon>
        <taxon>Acanthomorphata</taxon>
        <taxon>Eupercaria</taxon>
        <taxon>Perciformes</taxon>
        <taxon>Notothenioidei</taxon>
        <taxon>Nototheniidae</taxon>
        <taxon>Dissostichus</taxon>
    </lineage>
</organism>